<dbReference type="SMART" id="SM00298">
    <property type="entry name" value="CHROMO"/>
    <property type="match status" value="2"/>
</dbReference>
<dbReference type="GO" id="GO:0003677">
    <property type="term" value="F:DNA binding"/>
    <property type="evidence" value="ECO:0007669"/>
    <property type="project" value="UniProtKB-KW"/>
</dbReference>
<dbReference type="Pfam" id="PF18375">
    <property type="entry name" value="CDH1_2_SANT_HL1"/>
    <property type="match status" value="1"/>
</dbReference>
<evidence type="ECO:0000256" key="1">
    <source>
        <dbReference type="ARBA" id="ARBA00004123"/>
    </source>
</evidence>
<dbReference type="InterPro" id="IPR000953">
    <property type="entry name" value="Chromo/chromo_shadow_dom"/>
</dbReference>
<evidence type="ECO:0000256" key="10">
    <source>
        <dbReference type="ARBA" id="ARBA00023242"/>
    </source>
</evidence>
<evidence type="ECO:0000313" key="17">
    <source>
        <dbReference type="Proteomes" id="UP001165289"/>
    </source>
</evidence>
<dbReference type="InterPro" id="IPR001650">
    <property type="entry name" value="Helicase_C-like"/>
</dbReference>
<evidence type="ECO:0000259" key="14">
    <source>
        <dbReference type="PROSITE" id="PS51192"/>
    </source>
</evidence>
<feature type="compositionally biased region" description="Basic and acidic residues" evidence="12">
    <location>
        <begin position="1587"/>
        <end position="1596"/>
    </location>
</feature>
<dbReference type="Pfam" id="PF00385">
    <property type="entry name" value="Chromo"/>
    <property type="match status" value="2"/>
</dbReference>
<evidence type="ECO:0000256" key="8">
    <source>
        <dbReference type="ARBA" id="ARBA00023125"/>
    </source>
</evidence>
<dbReference type="FunFam" id="2.40.50.40:FF:000014">
    <property type="entry name" value="Chromodomain-helicase-DNA-binding protein 2 isoform 1"/>
    <property type="match status" value="1"/>
</dbReference>
<name>A0AAV7JLL3_9METZ</name>
<feature type="compositionally biased region" description="Basic residues" evidence="12">
    <location>
        <begin position="1739"/>
        <end position="1755"/>
    </location>
</feature>
<dbReference type="Pfam" id="PF13907">
    <property type="entry name" value="CHD1-like_C"/>
    <property type="match status" value="1"/>
</dbReference>
<keyword evidence="10" id="KW-0539">Nucleus</keyword>
<dbReference type="InterPro" id="IPR040793">
    <property type="entry name" value="CDH1_2_SANT_HL1"/>
</dbReference>
<feature type="region of interest" description="Disordered" evidence="12">
    <location>
        <begin position="681"/>
        <end position="719"/>
    </location>
</feature>
<keyword evidence="8" id="KW-0238">DNA-binding</keyword>
<dbReference type="InterPro" id="IPR025260">
    <property type="entry name" value="CHD1-like_C"/>
</dbReference>
<dbReference type="FunFam" id="3.40.50.300:FF:000130">
    <property type="entry name" value="Chromodomain-helicase-DNA-binding protein 2 isoform 1"/>
    <property type="match status" value="1"/>
</dbReference>
<keyword evidence="9" id="KW-0804">Transcription</keyword>
<dbReference type="GO" id="GO:0003682">
    <property type="term" value="F:chromatin binding"/>
    <property type="evidence" value="ECO:0007669"/>
    <property type="project" value="TreeGrafter"/>
</dbReference>
<dbReference type="SUPFAM" id="SSF54160">
    <property type="entry name" value="Chromo domain-like"/>
    <property type="match status" value="2"/>
</dbReference>
<comment type="catalytic activity">
    <reaction evidence="11">
        <text>ATP + H2O = ADP + phosphate + H(+)</text>
        <dbReference type="Rhea" id="RHEA:13065"/>
        <dbReference type="ChEBI" id="CHEBI:15377"/>
        <dbReference type="ChEBI" id="CHEBI:15378"/>
        <dbReference type="ChEBI" id="CHEBI:30616"/>
        <dbReference type="ChEBI" id="CHEBI:43474"/>
        <dbReference type="ChEBI" id="CHEBI:456216"/>
    </reaction>
</comment>
<feature type="region of interest" description="Disordered" evidence="12">
    <location>
        <begin position="202"/>
        <end position="462"/>
    </location>
</feature>
<evidence type="ECO:0000256" key="3">
    <source>
        <dbReference type="ARBA" id="ARBA00022737"/>
    </source>
</evidence>
<feature type="compositionally biased region" description="Basic and acidic residues" evidence="12">
    <location>
        <begin position="1603"/>
        <end position="1615"/>
    </location>
</feature>
<dbReference type="EMBL" id="JAKMXF010000321">
    <property type="protein sequence ID" value="KAI6649250.1"/>
    <property type="molecule type" value="Genomic_DNA"/>
</dbReference>
<dbReference type="InterPro" id="IPR014001">
    <property type="entry name" value="Helicase_ATP-bd"/>
</dbReference>
<dbReference type="InterPro" id="IPR056302">
    <property type="entry name" value="CHD1-2/Hrp3_HTH"/>
</dbReference>
<feature type="compositionally biased region" description="Polar residues" evidence="12">
    <location>
        <begin position="1350"/>
        <end position="1362"/>
    </location>
</feature>
<comment type="subcellular location">
    <subcellularLocation>
        <location evidence="1">Nucleus</location>
    </subcellularLocation>
</comment>
<evidence type="ECO:0000256" key="11">
    <source>
        <dbReference type="ARBA" id="ARBA00049360"/>
    </source>
</evidence>
<evidence type="ECO:0000259" key="13">
    <source>
        <dbReference type="PROSITE" id="PS50013"/>
    </source>
</evidence>
<organism evidence="16 17">
    <name type="scientific">Oopsacas minuta</name>
    <dbReference type="NCBI Taxonomy" id="111878"/>
    <lineage>
        <taxon>Eukaryota</taxon>
        <taxon>Metazoa</taxon>
        <taxon>Porifera</taxon>
        <taxon>Hexactinellida</taxon>
        <taxon>Hexasterophora</taxon>
        <taxon>Lyssacinosida</taxon>
        <taxon>Leucopsacidae</taxon>
        <taxon>Oopsacas</taxon>
    </lineage>
</organism>
<feature type="compositionally biased region" description="Basic and acidic residues" evidence="12">
    <location>
        <begin position="215"/>
        <end position="228"/>
    </location>
</feature>
<feature type="domain" description="Helicase C-terminal" evidence="15">
    <location>
        <begin position="1038"/>
        <end position="1189"/>
    </location>
</feature>
<feature type="domain" description="Chromo" evidence="13">
    <location>
        <begin position="614"/>
        <end position="677"/>
    </location>
</feature>
<proteinExistence type="inferred from homology"/>
<dbReference type="PANTHER" id="PTHR45623">
    <property type="entry name" value="CHROMODOMAIN-HELICASE-DNA-BINDING PROTEIN 3-RELATED-RELATED"/>
    <property type="match status" value="1"/>
</dbReference>
<sequence length="1770" mass="203827">MTSNRNFPSNDSPLPLHNQLYPSVNTPGHYIPYPPNPHPQVSYTPQQPMMPAYPINNVYQQQYNQSPGYSWSQGQMATPTLPSYEQVYSPNQQHCMYPIRNEYDHTNVPGNLMHWKAPRERIQQPVNFPNSGQIRDLTGVKSVDSNFPEFDLNSPNFEDFQNINEPVGDIEEKMECDTFPLLKELEMGDKQKTNLLELVDDKSMVQNTSQPIEPLTKKQDNDVTKSDTEQPEEEDLSKAFCPEKEFKEDSDEELIIRRKRPAQKENEQKRKDSDSEFKASSSELEKSSVPTSSPPSSGSEYGAEEEFAKSKKLPPKKRLPPVRSTWVADEYRRSAREKKPTNKKGIYKRGDNSSDDETYSSDPLTDLEERSSGSEYSYCSMSESDYSTVQDSSTESDLSFLPKRRKASGRKKKYESDSSDVRVRKKPKKDYSSSSSNESATLKRFRRLDSRKRPKKYKKNNSDWSELSDDLIAACFSPVRSTRRVAKGVTYKEASDSDKEGLLGDNDSPLSQAGEEQYIAESEQVDTIERILLKRTGIKETEYLIKWANMSYLHNTWETESNLIGYGVKGIKKVSVYEQKCEEERVWAGNATPEDLEEFQLQQEMQMEIIESHTLVERVISVRNKDSDSPVREHLCKWEGLPYTECTWEEQGVISDKFQNHIDDYYSRQNMLNIPHRSARVSKNRPNFKAIPSQPKWLGKPLDGDVNSQQTDPSEPPSSPLVLRDYQLEGLNWLVYSWCKHNSVILADEMGLGKTIQTIAFLHYLYKVYQLYGPFLIVVRLSTLAVWQREFAKWAPELNIVVYIGDAQSRGMIKQYEWENESGKIQFNVLITTYEILLRDKEALGELNWAVLAVDEGHRLKNDDSMVYQALMEFSTQFRMCITGTPLQNSLRELWCLLHFTQSERFPKWEEFEKHHRLYDEGDASGLDQLHAELQPYLLRRVKRDVEKSLPSKVERILTVEMSALQREYYRHILTRNFKALMKTGKAKAHRSSFINVLMELQKCCNHAHLTVSPDEDDKEDRQERLQHILRGSGKMVLLDKLLTRMKERGHRVLIFSQMVRMLDIISDYLQLKRWQHQRLDGSIKREDRQIALDHFNADNSTDFCFLLSTKAGGLGINLATADTVVIYDSDWNPQNDLQAQARAHRIGQKKQVNIYRIVTKNSIEVDIIERAKRKMVLDHLVIQRMDTTGRTVLSNSEGGQSTQVPFSKDELDAVLKFGAAEIFREDGEQDKRLQEMDIDALINQAETATMEPRINSKAEELLSQFKIANIASLGLEGDDTPAEVKTPKRSVSKSFSEYPLEERQNLKSWEDIIPQKFLDDLSDEELYKEQLLFLDHRTRSARKNIKYNEVQSPLKQAMTKTQGKKASSSKSRRDRPKSDYVQSDEEVFEIEVEAFDDSEIRRFIKSYNKFPRPESRIEDIAQDSDLVDRSRVELTSLITALQEGCDQTESKNGLFQLGGVLVSAKSVIKRMGELENLAKALPEDNPFSYNVGKITRPPDWGSIRWSSVQDSMLLVGISLHGFGNWQALKADKRLNLSGILPKNPSLRPQTSHLKTRAETLLKKLERVKFVREKSKEKSSRNKSKKDRPEMGDFKRRYPIKIPIKDLEKVPEPHAAKGSGSESDHSESGASNKMEMETFEECKKILKPVKKALNKLERSYSDSSKMSKSSVPSTSSLLEIGGEIDKYIKTHKHDDDVEFMLENLWKFVSLFTPVMSEVLLTHYKRISRAKTPKRDKSSRSHMVKKSSKSSSKKGKYKTELSKTGQKRRRK</sequence>
<evidence type="ECO:0000256" key="6">
    <source>
        <dbReference type="ARBA" id="ARBA00022840"/>
    </source>
</evidence>
<dbReference type="SUPFAM" id="SSF52540">
    <property type="entry name" value="P-loop containing nucleoside triphosphate hydrolases"/>
    <property type="match status" value="2"/>
</dbReference>
<dbReference type="Pfam" id="PF00176">
    <property type="entry name" value="SNF2-rel_dom"/>
    <property type="match status" value="1"/>
</dbReference>
<dbReference type="GO" id="GO:0000785">
    <property type="term" value="C:chromatin"/>
    <property type="evidence" value="ECO:0007669"/>
    <property type="project" value="TreeGrafter"/>
</dbReference>
<feature type="compositionally biased region" description="Polar residues" evidence="12">
    <location>
        <begin position="388"/>
        <end position="397"/>
    </location>
</feature>
<dbReference type="Pfam" id="PF00271">
    <property type="entry name" value="Helicase_C"/>
    <property type="match status" value="1"/>
</dbReference>
<evidence type="ECO:0000256" key="4">
    <source>
        <dbReference type="ARBA" id="ARBA00022741"/>
    </source>
</evidence>
<dbReference type="SMART" id="SM01176">
    <property type="entry name" value="DUF4208"/>
    <property type="match status" value="1"/>
</dbReference>
<gene>
    <name evidence="16" type="ORF">LOD99_11617</name>
</gene>
<feature type="compositionally biased region" description="Basic and acidic residues" evidence="12">
    <location>
        <begin position="262"/>
        <end position="277"/>
    </location>
</feature>
<feature type="domain" description="Chromo" evidence="13">
    <location>
        <begin position="526"/>
        <end position="580"/>
    </location>
</feature>
<dbReference type="CDD" id="cd18793">
    <property type="entry name" value="SF2_C_SNF"/>
    <property type="match status" value="1"/>
</dbReference>
<dbReference type="InterPro" id="IPR038718">
    <property type="entry name" value="SNF2-like_sf"/>
</dbReference>
<reference evidence="16 17" key="1">
    <citation type="journal article" date="2023" name="BMC Biol.">
        <title>The compact genome of the sponge Oopsacas minuta (Hexactinellida) is lacking key metazoan core genes.</title>
        <authorList>
            <person name="Santini S."/>
            <person name="Schenkelaars Q."/>
            <person name="Jourda C."/>
            <person name="Duchesne M."/>
            <person name="Belahbib H."/>
            <person name="Rocher C."/>
            <person name="Selva M."/>
            <person name="Riesgo A."/>
            <person name="Vervoort M."/>
            <person name="Leys S.P."/>
            <person name="Kodjabachian L."/>
            <person name="Le Bivic A."/>
            <person name="Borchiellini C."/>
            <person name="Claverie J.M."/>
            <person name="Renard E."/>
        </authorList>
    </citation>
    <scope>NUCLEOTIDE SEQUENCE [LARGE SCALE GENOMIC DNA]</scope>
    <source>
        <strain evidence="16">SPO-2</strain>
    </source>
</reference>
<dbReference type="Gene3D" id="1.10.10.60">
    <property type="entry name" value="Homeodomain-like"/>
    <property type="match status" value="1"/>
</dbReference>
<feature type="region of interest" description="Disordered" evidence="12">
    <location>
        <begin position="1349"/>
        <end position="1381"/>
    </location>
</feature>
<dbReference type="InterPro" id="IPR000330">
    <property type="entry name" value="SNF2_N"/>
</dbReference>
<dbReference type="GO" id="GO:0042393">
    <property type="term" value="F:histone binding"/>
    <property type="evidence" value="ECO:0007669"/>
    <property type="project" value="TreeGrafter"/>
</dbReference>
<comment type="caution">
    <text evidence="16">The sequence shown here is derived from an EMBL/GenBank/DDBJ whole genome shotgun (WGS) entry which is preliminary data.</text>
</comment>
<dbReference type="Gene3D" id="3.40.50.300">
    <property type="entry name" value="P-loop containing nucleotide triphosphate hydrolases"/>
    <property type="match status" value="1"/>
</dbReference>
<dbReference type="GO" id="GO:0016887">
    <property type="term" value="F:ATP hydrolysis activity"/>
    <property type="evidence" value="ECO:0007669"/>
    <property type="project" value="TreeGrafter"/>
</dbReference>
<keyword evidence="5" id="KW-0378">Hydrolase</keyword>
<feature type="compositionally biased region" description="Basic residues" evidence="12">
    <location>
        <begin position="310"/>
        <end position="320"/>
    </location>
</feature>
<dbReference type="InterPro" id="IPR016197">
    <property type="entry name" value="Chromo-like_dom_sf"/>
</dbReference>
<feature type="compositionally biased region" description="Basic residues" evidence="12">
    <location>
        <begin position="402"/>
        <end position="413"/>
    </location>
</feature>
<dbReference type="PROSITE" id="PS50013">
    <property type="entry name" value="CHROMO_2"/>
    <property type="match status" value="2"/>
</dbReference>
<feature type="compositionally biased region" description="Polar residues" evidence="12">
    <location>
        <begin position="1"/>
        <end position="12"/>
    </location>
</feature>
<feature type="compositionally biased region" description="Low complexity" evidence="12">
    <location>
        <begin position="287"/>
        <end position="299"/>
    </location>
</feature>
<protein>
    <submittedName>
        <fullName evidence="16">Chromodomain-helicase-DNA-binding protein 1-like</fullName>
    </submittedName>
</protein>
<keyword evidence="3" id="KW-0677">Repeat</keyword>
<dbReference type="Gene3D" id="2.40.50.40">
    <property type="match status" value="2"/>
</dbReference>
<keyword evidence="4" id="KW-0547">Nucleotide-binding</keyword>
<comment type="similarity">
    <text evidence="2">Belongs to the SNF2/RAD54 helicase family.</text>
</comment>
<dbReference type="InterPro" id="IPR023779">
    <property type="entry name" value="Chromodomain_CS"/>
</dbReference>
<dbReference type="PROSITE" id="PS51192">
    <property type="entry name" value="HELICASE_ATP_BIND_1"/>
    <property type="match status" value="1"/>
</dbReference>
<dbReference type="GO" id="GO:0034728">
    <property type="term" value="P:nucleosome organization"/>
    <property type="evidence" value="ECO:0007669"/>
    <property type="project" value="TreeGrafter"/>
</dbReference>
<evidence type="ECO:0000256" key="5">
    <source>
        <dbReference type="ARBA" id="ARBA00022801"/>
    </source>
</evidence>
<keyword evidence="7" id="KW-0805">Transcription regulation</keyword>
<accession>A0AAV7JLL3</accession>
<dbReference type="PROSITE" id="PS00598">
    <property type="entry name" value="CHROMO_1"/>
    <property type="match status" value="1"/>
</dbReference>
<keyword evidence="6" id="KW-0067">ATP-binding</keyword>
<dbReference type="InterPro" id="IPR023780">
    <property type="entry name" value="Chromo_domain"/>
</dbReference>
<dbReference type="Pfam" id="PF23588">
    <property type="entry name" value="HTH_CHD1_Hrp3"/>
    <property type="match status" value="1"/>
</dbReference>
<dbReference type="PANTHER" id="PTHR45623:SF14">
    <property type="entry name" value="CHROMODOMAIN-HELICASE-DNA-BINDING PROTEIN 1"/>
    <property type="match status" value="1"/>
</dbReference>
<evidence type="ECO:0000256" key="9">
    <source>
        <dbReference type="ARBA" id="ARBA00023163"/>
    </source>
</evidence>
<dbReference type="GO" id="GO:0005634">
    <property type="term" value="C:nucleus"/>
    <property type="evidence" value="ECO:0007669"/>
    <property type="project" value="UniProtKB-SubCell"/>
</dbReference>
<dbReference type="GO" id="GO:0005524">
    <property type="term" value="F:ATP binding"/>
    <property type="evidence" value="ECO:0007669"/>
    <property type="project" value="UniProtKB-KW"/>
</dbReference>
<feature type="region of interest" description="Disordered" evidence="12">
    <location>
        <begin position="1"/>
        <end position="21"/>
    </location>
</feature>
<feature type="region of interest" description="Disordered" evidence="12">
    <location>
        <begin position="1572"/>
        <end position="1634"/>
    </location>
</feature>
<feature type="compositionally biased region" description="Basic residues" evidence="12">
    <location>
        <begin position="443"/>
        <end position="459"/>
    </location>
</feature>
<dbReference type="InterPro" id="IPR027417">
    <property type="entry name" value="P-loop_NTPase"/>
</dbReference>
<feature type="compositionally biased region" description="Low complexity" evidence="12">
    <location>
        <begin position="432"/>
        <end position="442"/>
    </location>
</feature>
<feature type="compositionally biased region" description="Basic and acidic residues" evidence="12">
    <location>
        <begin position="329"/>
        <end position="340"/>
    </location>
</feature>
<dbReference type="Gene3D" id="3.40.50.10810">
    <property type="entry name" value="Tandem AAA-ATPase domain"/>
    <property type="match status" value="1"/>
</dbReference>
<feature type="region of interest" description="Disordered" evidence="12">
    <location>
        <begin position="1728"/>
        <end position="1770"/>
    </location>
</feature>
<evidence type="ECO:0000256" key="2">
    <source>
        <dbReference type="ARBA" id="ARBA00007025"/>
    </source>
</evidence>
<dbReference type="InterPro" id="IPR049730">
    <property type="entry name" value="SNF2/RAD54-like_C"/>
</dbReference>
<evidence type="ECO:0000313" key="16">
    <source>
        <dbReference type="EMBL" id="KAI6649250.1"/>
    </source>
</evidence>
<dbReference type="SMART" id="SM00490">
    <property type="entry name" value="HELICc"/>
    <property type="match status" value="1"/>
</dbReference>
<keyword evidence="17" id="KW-1185">Reference proteome</keyword>
<dbReference type="GO" id="GO:0140658">
    <property type="term" value="F:ATP-dependent chromatin remodeler activity"/>
    <property type="evidence" value="ECO:0007669"/>
    <property type="project" value="TreeGrafter"/>
</dbReference>
<dbReference type="Proteomes" id="UP001165289">
    <property type="component" value="Unassembled WGS sequence"/>
</dbReference>
<feature type="compositionally biased region" description="Low complexity" evidence="12">
    <location>
        <begin position="373"/>
        <end position="387"/>
    </location>
</feature>
<dbReference type="PROSITE" id="PS51194">
    <property type="entry name" value="HELICASE_CTER"/>
    <property type="match status" value="1"/>
</dbReference>
<evidence type="ECO:0000259" key="15">
    <source>
        <dbReference type="PROSITE" id="PS51194"/>
    </source>
</evidence>
<evidence type="ECO:0000256" key="12">
    <source>
        <dbReference type="SAM" id="MobiDB-lite"/>
    </source>
</evidence>
<dbReference type="SMART" id="SM00487">
    <property type="entry name" value="DEXDc"/>
    <property type="match status" value="1"/>
</dbReference>
<feature type="domain" description="Helicase ATP-binding" evidence="14">
    <location>
        <begin position="735"/>
        <end position="904"/>
    </location>
</feature>
<evidence type="ECO:0000256" key="7">
    <source>
        <dbReference type="ARBA" id="ARBA00023015"/>
    </source>
</evidence>